<feature type="transmembrane region" description="Helical" evidence="1">
    <location>
        <begin position="790"/>
        <end position="816"/>
    </location>
</feature>
<feature type="transmembrane region" description="Helical" evidence="1">
    <location>
        <begin position="472"/>
        <end position="496"/>
    </location>
</feature>
<keyword evidence="1" id="KW-0472">Membrane</keyword>
<accession>A0ABQ3XQV1</accession>
<feature type="transmembrane region" description="Helical" evidence="1">
    <location>
        <begin position="661"/>
        <end position="678"/>
    </location>
</feature>
<keyword evidence="1" id="KW-1133">Transmembrane helix</keyword>
<keyword evidence="4" id="KW-1185">Reference proteome</keyword>
<evidence type="ECO:0000313" key="4">
    <source>
        <dbReference type="Proteomes" id="UP000612282"/>
    </source>
</evidence>
<dbReference type="SUPFAM" id="SSF52540">
    <property type="entry name" value="P-loop containing nucleoside triphosphate hydrolases"/>
    <property type="match status" value="1"/>
</dbReference>
<keyword evidence="1" id="KW-0812">Transmembrane</keyword>
<feature type="transmembrane region" description="Helical" evidence="1">
    <location>
        <begin position="564"/>
        <end position="583"/>
    </location>
</feature>
<dbReference type="EMBL" id="BOMG01000115">
    <property type="protein sequence ID" value="GID60881.1"/>
    <property type="molecule type" value="Genomic_DNA"/>
</dbReference>
<dbReference type="Gene3D" id="3.40.50.300">
    <property type="entry name" value="P-loop containing nucleotide triphosphate hydrolases"/>
    <property type="match status" value="1"/>
</dbReference>
<organism evidence="3 4">
    <name type="scientific">Actinoplanes couchii</name>
    <dbReference type="NCBI Taxonomy" id="403638"/>
    <lineage>
        <taxon>Bacteria</taxon>
        <taxon>Bacillati</taxon>
        <taxon>Actinomycetota</taxon>
        <taxon>Actinomycetes</taxon>
        <taxon>Micromonosporales</taxon>
        <taxon>Micromonosporaceae</taxon>
        <taxon>Actinoplanes</taxon>
    </lineage>
</organism>
<gene>
    <name evidence="3" type="ORF">Aco03nite_092850</name>
</gene>
<dbReference type="Pfam" id="PF05729">
    <property type="entry name" value="NACHT"/>
    <property type="match status" value="1"/>
</dbReference>
<feature type="transmembrane region" description="Helical" evidence="1">
    <location>
        <begin position="442"/>
        <end position="460"/>
    </location>
</feature>
<dbReference type="InterPro" id="IPR027417">
    <property type="entry name" value="P-loop_NTPase"/>
</dbReference>
<feature type="transmembrane region" description="Helical" evidence="1">
    <location>
        <begin position="690"/>
        <end position="708"/>
    </location>
</feature>
<dbReference type="PROSITE" id="PS50837">
    <property type="entry name" value="NACHT"/>
    <property type="match status" value="1"/>
</dbReference>
<feature type="transmembrane region" description="Helical" evidence="1">
    <location>
        <begin position="728"/>
        <end position="745"/>
    </location>
</feature>
<evidence type="ECO:0000256" key="1">
    <source>
        <dbReference type="SAM" id="Phobius"/>
    </source>
</evidence>
<feature type="transmembrane region" description="Helical" evidence="1">
    <location>
        <begin position="752"/>
        <end position="770"/>
    </location>
</feature>
<feature type="transmembrane region" description="Helical" evidence="1">
    <location>
        <begin position="863"/>
        <end position="885"/>
    </location>
</feature>
<proteinExistence type="predicted"/>
<feature type="transmembrane region" description="Helical" evidence="1">
    <location>
        <begin position="906"/>
        <end position="924"/>
    </location>
</feature>
<feature type="transmembrane region" description="Helical" evidence="1">
    <location>
        <begin position="6"/>
        <end position="24"/>
    </location>
</feature>
<evidence type="ECO:0000259" key="2">
    <source>
        <dbReference type="PROSITE" id="PS50837"/>
    </source>
</evidence>
<feature type="transmembrane region" description="Helical" evidence="1">
    <location>
        <begin position="410"/>
        <end position="430"/>
    </location>
</feature>
<protein>
    <recommendedName>
        <fullName evidence="2">NACHT domain-containing protein</fullName>
    </recommendedName>
</protein>
<feature type="transmembrane region" description="Helical" evidence="1">
    <location>
        <begin position="623"/>
        <end position="641"/>
    </location>
</feature>
<feature type="domain" description="NACHT" evidence="2">
    <location>
        <begin position="132"/>
        <end position="236"/>
    </location>
</feature>
<reference evidence="3 4" key="1">
    <citation type="submission" date="2021-01" db="EMBL/GenBank/DDBJ databases">
        <title>Whole genome shotgun sequence of Actinoplanes couchii NBRC 106145.</title>
        <authorList>
            <person name="Komaki H."/>
            <person name="Tamura T."/>
        </authorList>
    </citation>
    <scope>NUCLEOTIDE SEQUENCE [LARGE SCALE GENOMIC DNA]</scope>
    <source>
        <strain evidence="3 4">NBRC 106145</strain>
    </source>
</reference>
<feature type="transmembrane region" description="Helical" evidence="1">
    <location>
        <begin position="837"/>
        <end position="857"/>
    </location>
</feature>
<dbReference type="InterPro" id="IPR007111">
    <property type="entry name" value="NACHT_NTPase"/>
</dbReference>
<feature type="transmembrane region" description="Helical" evidence="1">
    <location>
        <begin position="936"/>
        <end position="959"/>
    </location>
</feature>
<feature type="transmembrane region" description="Helical" evidence="1">
    <location>
        <begin position="516"/>
        <end position="536"/>
    </location>
</feature>
<comment type="caution">
    <text evidence="3">The sequence shown here is derived from an EMBL/GenBank/DDBJ whole genome shotgun (WGS) entry which is preliminary data.</text>
</comment>
<name>A0ABQ3XQV1_9ACTN</name>
<dbReference type="RefSeq" id="WP_203808304.1">
    <property type="nucleotide sequence ID" value="NZ_BAAAQE010000049.1"/>
</dbReference>
<evidence type="ECO:0000313" key="3">
    <source>
        <dbReference type="EMBL" id="GID60881.1"/>
    </source>
</evidence>
<dbReference type="Proteomes" id="UP000612282">
    <property type="component" value="Unassembled WGS sequence"/>
</dbReference>
<sequence length="1019" mass="108507">MRRRDWLTHVLPLTVSTIATGILINLTSEQLGDLRLWTGAAVAALATTVFTIRIGRLTAAGDPVAEAAATLRRQVHERWRRDPVWNSVSAGGRLRIRWQAGPVDLFPAMPADRGTGEQAEQFLAAAATGNATRMVVLGEAGSGKTELLVGVLRTLITRPGPDGRIPVIIPMTAWHPGTTADEWLFTWLHDNFPFLRTRFSDGTLSQKLGAERRILLLLDGFDEITAEDRGQALRDLHEIAVEWPMVLTSRAAEYRVVQGAGRLFESAHGIHLRALEPEDAIGYLARADDGRWSAVAAALPGHTVLRETLNRPLTVMLADTIYNRAASRAGGSPPDPRNLLGYADPTALREHLLSEFLPVRYLPDPKPPRWTVDQARRALGYLARTVPETEFRWWALPAGPPLWQRIPAPIIAIAFVVWAALSAGLLNQWIFTEPNTGATHALRVAAATLVCFLALLYLTGQRDTAVLAATGAYITGTLSGTYDLALVVGLVVGFAWRFTRHAKAGPVRHGSVRDAILIGAGGALAALAVRGVGLLFPLTPSLIEGFGGGALDGFASRWDQDANGWIATGLVTGLITWCGVTIARDRDSTPAGPASGPVRCAAVAGVTVALFNSWADRYGKVEAAWMAAPADGLAAGLAVWWVAHWCRLWSVSRTGPGPSRAVAYGLSVGAVTAGLNLLGYGTRTDMHTPWARALAEGITVGLLVWYALDLPDRSMRQHATVCPSPGRWVRVAAPTAGIGLLAGTLDGMSAGIGRGVATGVTTFLIMYVLAVRRGEPQVETSSAGISPVEAGVAAMSLVGLVAGFGYALMFGLIAGLGCRVTRDIAARGQPSGRRPRISVRGGAAGVLLGSVALLAAVFNHLPFGVLVTIGLTSFLAGAFAFGVDAQERDRLPVTSPFGLYQRDRNTSIVIIVMVAVAIGAAVGARGAALSQSASVGLLAAVGTTMTYGLSAGLVVATAATRFPAFTVSRVRLWYRGETPWALMAFLHDAHQRRQVLRSIGAVYQFRHQELQQQIAAEYR</sequence>